<feature type="signal peptide" evidence="2">
    <location>
        <begin position="1"/>
        <end position="20"/>
    </location>
</feature>
<feature type="region of interest" description="Disordered" evidence="1">
    <location>
        <begin position="32"/>
        <end position="62"/>
    </location>
</feature>
<feature type="compositionally biased region" description="Low complexity" evidence="1">
    <location>
        <begin position="40"/>
        <end position="62"/>
    </location>
</feature>
<keyword evidence="2" id="KW-0732">Signal</keyword>
<gene>
    <name evidence="3" type="ORF">HLB44_19310</name>
</gene>
<accession>A0ABX2EKM1</accession>
<dbReference type="EMBL" id="JABRWJ010000005">
    <property type="protein sequence ID" value="NRF69148.1"/>
    <property type="molecule type" value="Genomic_DNA"/>
</dbReference>
<evidence type="ECO:0000256" key="2">
    <source>
        <dbReference type="SAM" id="SignalP"/>
    </source>
</evidence>
<keyword evidence="4" id="KW-1185">Reference proteome</keyword>
<evidence type="ECO:0000313" key="4">
    <source>
        <dbReference type="Proteomes" id="UP000737171"/>
    </source>
</evidence>
<proteinExistence type="predicted"/>
<organism evidence="3 4">
    <name type="scientific">Pseudaquabacterium terrae</name>
    <dbReference type="NCBI Taxonomy" id="2732868"/>
    <lineage>
        <taxon>Bacteria</taxon>
        <taxon>Pseudomonadati</taxon>
        <taxon>Pseudomonadota</taxon>
        <taxon>Betaproteobacteria</taxon>
        <taxon>Burkholderiales</taxon>
        <taxon>Sphaerotilaceae</taxon>
        <taxon>Pseudaquabacterium</taxon>
    </lineage>
</organism>
<evidence type="ECO:0000256" key="1">
    <source>
        <dbReference type="SAM" id="MobiDB-lite"/>
    </source>
</evidence>
<evidence type="ECO:0000313" key="3">
    <source>
        <dbReference type="EMBL" id="NRF69148.1"/>
    </source>
</evidence>
<dbReference type="Proteomes" id="UP000737171">
    <property type="component" value="Unassembled WGS sequence"/>
</dbReference>
<comment type="caution">
    <text evidence="3">The sequence shown here is derived from an EMBL/GenBank/DDBJ whole genome shotgun (WGS) entry which is preliminary data.</text>
</comment>
<protein>
    <submittedName>
        <fullName evidence="3">Uncharacterized protein</fullName>
    </submittedName>
</protein>
<sequence length="191" mass="20005">MKLPLPRGRWALLLPAFVGAAWLAAFGDKTPSGADRRDLAATPSVARPASAAPVPRSVGRPAPAPAAVAIEAIVPRSELLREGASARVDLFSPVDWTPPAKPVSAPPPPPSAPAVAVVAEVPLTLPYRVIGKKLEGEQWEVFLERDGGSAIARNGTQLEGSYRVERIEPPAMLLTHVPSGRSLSVAIGEAR</sequence>
<name>A0ABX2EKM1_9BURK</name>
<dbReference type="RefSeq" id="WP_173125502.1">
    <property type="nucleotide sequence ID" value="NZ_JABRWJ010000005.1"/>
</dbReference>
<reference evidence="3 4" key="1">
    <citation type="submission" date="2020-05" db="EMBL/GenBank/DDBJ databases">
        <title>Aquincola sp. isolate from soil.</title>
        <authorList>
            <person name="Han J."/>
            <person name="Kim D.-U."/>
        </authorList>
    </citation>
    <scope>NUCLEOTIDE SEQUENCE [LARGE SCALE GENOMIC DNA]</scope>
    <source>
        <strain evidence="3 4">S2</strain>
    </source>
</reference>
<feature type="chain" id="PRO_5046050476" evidence="2">
    <location>
        <begin position="21"/>
        <end position="191"/>
    </location>
</feature>